<feature type="region of interest" description="Disordered" evidence="1">
    <location>
        <begin position="1"/>
        <end position="22"/>
    </location>
</feature>
<evidence type="ECO:0000313" key="2">
    <source>
        <dbReference type="EMBL" id="CCH86164.1"/>
    </source>
</evidence>
<evidence type="ECO:0000313" key="3">
    <source>
        <dbReference type="Proteomes" id="UP000006461"/>
    </source>
</evidence>
<evidence type="ECO:0000256" key="1">
    <source>
        <dbReference type="SAM" id="MobiDB-lite"/>
    </source>
</evidence>
<protein>
    <submittedName>
        <fullName evidence="2">Uncharacterized protein</fullName>
    </submittedName>
</protein>
<dbReference type="KEGG" id="mmar:MODMU_0710"/>
<gene>
    <name evidence="2" type="ordered locus">MODMU_0710</name>
</gene>
<reference evidence="2 3" key="1">
    <citation type="journal article" date="2012" name="J. Bacteriol.">
        <title>Genome Sequence of Radiation-Resistant Modestobacter marinus Strain BC501, a Representative Actinobacterium That Thrives on Calcareous Stone Surfaces.</title>
        <authorList>
            <person name="Normand P."/>
            <person name="Gury J."/>
            <person name="Pujic P."/>
            <person name="Chouaia B."/>
            <person name="Crotti E."/>
            <person name="Brusetti L."/>
            <person name="Daffonchio D."/>
            <person name="Vacherie B."/>
            <person name="Barbe V."/>
            <person name="Medigue C."/>
            <person name="Calteau A."/>
            <person name="Ghodhbane-Gtari F."/>
            <person name="Essoussi I."/>
            <person name="Nouioui I."/>
            <person name="Abbassi-Ghozzi I."/>
            <person name="Gtari M."/>
        </authorList>
    </citation>
    <scope>NUCLEOTIDE SEQUENCE [LARGE SCALE GENOMIC DNA]</scope>
    <source>
        <strain evidence="3">BC 501</strain>
    </source>
</reference>
<dbReference type="EMBL" id="FO203431">
    <property type="protein sequence ID" value="CCH86164.1"/>
    <property type="molecule type" value="Genomic_DNA"/>
</dbReference>
<dbReference type="HOGENOM" id="CLU_3424828_0_0_11"/>
<proteinExistence type="predicted"/>
<dbReference type="STRING" id="477641.MODMU_0710"/>
<feature type="compositionally biased region" description="Polar residues" evidence="1">
    <location>
        <begin position="10"/>
        <end position="22"/>
    </location>
</feature>
<keyword evidence="3" id="KW-1185">Reference proteome</keyword>
<dbReference type="Proteomes" id="UP000006461">
    <property type="component" value="Chromosome"/>
</dbReference>
<sequence length="22" mass="2490">MTQRFDSDNTLKIAQTSDAPHL</sequence>
<dbReference type="AlphaFoldDB" id="I4ES01"/>
<organism evidence="2 3">
    <name type="scientific">Modestobacter italicus (strain DSM 44449 / CECT 9708 / BC 501)</name>
    <dbReference type="NCBI Taxonomy" id="2732864"/>
    <lineage>
        <taxon>Bacteria</taxon>
        <taxon>Bacillati</taxon>
        <taxon>Actinomycetota</taxon>
        <taxon>Actinomycetes</taxon>
        <taxon>Geodermatophilales</taxon>
        <taxon>Geodermatophilaceae</taxon>
        <taxon>Modestobacter</taxon>
    </lineage>
</organism>
<name>I4ES01_MODI5</name>
<accession>I4ES01</accession>